<dbReference type="PATRIC" id="fig|324602.8.peg.532"/>
<feature type="compositionally biased region" description="Polar residues" evidence="1">
    <location>
        <begin position="446"/>
        <end position="457"/>
    </location>
</feature>
<feature type="transmembrane region" description="Helical" evidence="2">
    <location>
        <begin position="188"/>
        <end position="212"/>
    </location>
</feature>
<keyword evidence="2" id="KW-0812">Transmembrane</keyword>
<feature type="transmembrane region" description="Helical" evidence="2">
    <location>
        <begin position="224"/>
        <end position="247"/>
    </location>
</feature>
<reference evidence="5" key="1">
    <citation type="journal article" date="2011" name="BMC Genomics">
        <title>Complete genome sequence of the filamentous anoxygenic phototrophic bacterium Chloroflexus aurantiacus.</title>
        <authorList>
            <person name="Tang K.H."/>
            <person name="Barry K."/>
            <person name="Chertkov O."/>
            <person name="Dalin E."/>
            <person name="Han C.S."/>
            <person name="Hauser L.J."/>
            <person name="Honchak B.M."/>
            <person name="Karbach L.E."/>
            <person name="Land M.L."/>
            <person name="Lapidus A."/>
            <person name="Larimer F.W."/>
            <person name="Mikhailova N."/>
            <person name="Pitluck S."/>
            <person name="Pierson B.K."/>
            <person name="Blankenship R.E."/>
        </authorList>
    </citation>
    <scope>NUCLEOTIDE SEQUENCE [LARGE SCALE GENOMIC DNA]</scope>
    <source>
        <strain evidence="5">ATCC 29366 / DSM 635 / J-10-fl</strain>
    </source>
</reference>
<organism evidence="4 5">
    <name type="scientific">Chloroflexus aurantiacus (strain ATCC 29366 / DSM 635 / J-10-fl)</name>
    <dbReference type="NCBI Taxonomy" id="324602"/>
    <lineage>
        <taxon>Bacteria</taxon>
        <taxon>Bacillati</taxon>
        <taxon>Chloroflexota</taxon>
        <taxon>Chloroflexia</taxon>
        <taxon>Chloroflexales</taxon>
        <taxon>Chloroflexineae</taxon>
        <taxon>Chloroflexaceae</taxon>
        <taxon>Chloroflexus</taxon>
    </lineage>
</organism>
<evidence type="ECO:0000256" key="1">
    <source>
        <dbReference type="SAM" id="MobiDB-lite"/>
    </source>
</evidence>
<evidence type="ECO:0000313" key="5">
    <source>
        <dbReference type="Proteomes" id="UP000002008"/>
    </source>
</evidence>
<keyword evidence="2" id="KW-0472">Membrane</keyword>
<feature type="region of interest" description="Disordered" evidence="1">
    <location>
        <begin position="427"/>
        <end position="457"/>
    </location>
</feature>
<feature type="transmembrane region" description="Helical" evidence="2">
    <location>
        <begin position="122"/>
        <end position="143"/>
    </location>
</feature>
<evidence type="ECO:0000259" key="3">
    <source>
        <dbReference type="Pfam" id="PF13559"/>
    </source>
</evidence>
<dbReference type="Proteomes" id="UP000002008">
    <property type="component" value="Chromosome"/>
</dbReference>
<keyword evidence="2" id="KW-1133">Transmembrane helix</keyword>
<dbReference type="AlphaFoldDB" id="A9WE58"/>
<dbReference type="EnsemblBacteria" id="ABY33718">
    <property type="protein sequence ID" value="ABY33718"/>
    <property type="gene ID" value="Caur_0469"/>
</dbReference>
<keyword evidence="5" id="KW-1185">Reference proteome</keyword>
<dbReference type="InParanoid" id="A9WE58"/>
<feature type="transmembrane region" description="Helical" evidence="2">
    <location>
        <begin position="155"/>
        <end position="176"/>
    </location>
</feature>
<dbReference type="HOGENOM" id="CLU_598123_0_0_0"/>
<evidence type="ECO:0000256" key="2">
    <source>
        <dbReference type="SAM" id="Phobius"/>
    </source>
</evidence>
<proteinExistence type="predicted"/>
<protein>
    <recommendedName>
        <fullName evidence="3">Protein-glutamine gamma-glutamyltransferase-like C-terminal domain-containing protein</fullName>
    </recommendedName>
</protein>
<dbReference type="KEGG" id="cau:Caur_0469"/>
<name>A9WE58_CHLAA</name>
<feature type="transmembrane region" description="Helical" evidence="2">
    <location>
        <begin position="60"/>
        <end position="86"/>
    </location>
</feature>
<dbReference type="RefSeq" id="WP_012256374.1">
    <property type="nucleotide sequence ID" value="NC_010175.1"/>
</dbReference>
<dbReference type="InterPro" id="IPR025403">
    <property type="entry name" value="TgpA-like_C"/>
</dbReference>
<gene>
    <name evidence="4" type="ordered locus">Caur_0469</name>
</gene>
<feature type="domain" description="Protein-glutamine gamma-glutamyltransferase-like C-terminal" evidence="3">
    <location>
        <begin position="377"/>
        <end position="444"/>
    </location>
</feature>
<feature type="transmembrane region" description="Helical" evidence="2">
    <location>
        <begin position="295"/>
        <end position="314"/>
    </location>
</feature>
<feature type="transmembrane region" description="Helical" evidence="2">
    <location>
        <begin position="7"/>
        <end position="32"/>
    </location>
</feature>
<sequence length="457" mass="49306">MTRLFRTIFLAAFEATVVGLPFLALTTIALSWPGLFSAVVLGRVADEVGSRLRWPFNRSLLVLAPIVAAAWLSWLTFGLDPLTLLAALRPGQPQSGPIYLAVLVAFFLVWRGVRLADHDSATILTLAGRGVIGAVLALILGPLLRAGEAVSNDLLLVYIIVFVGSGLAALALTHVVEMTSDQAQSLDARWSLLLLGVIGAVLALGLSLAALLSGDLALEGMIALLQLLLLPFALIGAALVYLITVVFGDVIRALLGVLGRALAQMNLRPEPPPTPDTAVVDDTAAETVVAIAQQATFLLALIPLVALVIIIVLWRRRHRRSVTDEERQSLDIGQSLIADLRDLFGSFRRPFRRHLHGLQAALAALRGADAVSRVRRAYIQALLALEAQGWRRPPDQTPSEWCTHVSSVLPDQQPFIDLTATYERARYRPDGVDADEADAAERSLQGLRTSLSSQRAQ</sequence>
<dbReference type="eggNOG" id="ENOG5030UFJ">
    <property type="taxonomic scope" value="Bacteria"/>
</dbReference>
<evidence type="ECO:0000313" key="4">
    <source>
        <dbReference type="EMBL" id="ABY33718.1"/>
    </source>
</evidence>
<feature type="transmembrane region" description="Helical" evidence="2">
    <location>
        <begin position="98"/>
        <end position="116"/>
    </location>
</feature>
<dbReference type="Pfam" id="PF13559">
    <property type="entry name" value="DUF4129"/>
    <property type="match status" value="1"/>
</dbReference>
<accession>A9WE58</accession>
<dbReference type="EMBL" id="CP000909">
    <property type="protein sequence ID" value="ABY33718.1"/>
    <property type="molecule type" value="Genomic_DNA"/>
</dbReference>